<comment type="caution">
    <text evidence="1">The sequence shown here is derived from an EMBL/GenBank/DDBJ whole genome shotgun (WGS) entry which is preliminary data.</text>
</comment>
<reference evidence="1" key="1">
    <citation type="submission" date="2023-03" db="EMBL/GenBank/DDBJ databases">
        <title>Massive genome expansion in bonnet fungi (Mycena s.s.) driven by repeated elements and novel gene families across ecological guilds.</title>
        <authorList>
            <consortium name="Lawrence Berkeley National Laboratory"/>
            <person name="Harder C.B."/>
            <person name="Miyauchi S."/>
            <person name="Viragh M."/>
            <person name="Kuo A."/>
            <person name="Thoen E."/>
            <person name="Andreopoulos B."/>
            <person name="Lu D."/>
            <person name="Skrede I."/>
            <person name="Drula E."/>
            <person name="Henrissat B."/>
            <person name="Morin E."/>
            <person name="Kohler A."/>
            <person name="Barry K."/>
            <person name="LaButti K."/>
            <person name="Morin E."/>
            <person name="Salamov A."/>
            <person name="Lipzen A."/>
            <person name="Mereny Z."/>
            <person name="Hegedus B."/>
            <person name="Baldrian P."/>
            <person name="Stursova M."/>
            <person name="Weitz H."/>
            <person name="Taylor A."/>
            <person name="Grigoriev I.V."/>
            <person name="Nagy L.G."/>
            <person name="Martin F."/>
            <person name="Kauserud H."/>
        </authorList>
    </citation>
    <scope>NUCLEOTIDE SEQUENCE</scope>
    <source>
        <strain evidence="1">CBHHK002</strain>
    </source>
</reference>
<organism evidence="1 2">
    <name type="scientific">Mycena albidolilacea</name>
    <dbReference type="NCBI Taxonomy" id="1033008"/>
    <lineage>
        <taxon>Eukaryota</taxon>
        <taxon>Fungi</taxon>
        <taxon>Dikarya</taxon>
        <taxon>Basidiomycota</taxon>
        <taxon>Agaricomycotina</taxon>
        <taxon>Agaricomycetes</taxon>
        <taxon>Agaricomycetidae</taxon>
        <taxon>Agaricales</taxon>
        <taxon>Marasmiineae</taxon>
        <taxon>Mycenaceae</taxon>
        <taxon>Mycena</taxon>
    </lineage>
</organism>
<dbReference type="Proteomes" id="UP001218218">
    <property type="component" value="Unassembled WGS sequence"/>
</dbReference>
<accession>A0AAD7EKR0</accession>
<proteinExistence type="predicted"/>
<keyword evidence="2" id="KW-1185">Reference proteome</keyword>
<protein>
    <submittedName>
        <fullName evidence="1">Uncharacterized protein</fullName>
    </submittedName>
</protein>
<dbReference type="EMBL" id="JARIHO010000037">
    <property type="protein sequence ID" value="KAJ7330375.1"/>
    <property type="molecule type" value="Genomic_DNA"/>
</dbReference>
<evidence type="ECO:0000313" key="2">
    <source>
        <dbReference type="Proteomes" id="UP001218218"/>
    </source>
</evidence>
<dbReference type="AlphaFoldDB" id="A0AAD7EKR0"/>
<name>A0AAD7EKR0_9AGAR</name>
<evidence type="ECO:0000313" key="1">
    <source>
        <dbReference type="EMBL" id="KAJ7330375.1"/>
    </source>
</evidence>
<gene>
    <name evidence="1" type="ORF">DFH08DRAFT_312913</name>
</gene>
<sequence>MHTINHLPKFWLVTILREIPHYFSSSPFWWSVFSDRPIDTLVNRGPRDDAGMMISTDEVSYFPLIPIYELFVHPPFRLTFAHCPDFQFFFFFTFIPPVFNIIQPGKPCTPPRFSVLQRVQTFFTKIFPTGDPLLPSYKSVYCSCTALAGKIWSCLMAASEILHPVMEPRALSSSLTTPFRRYFDRYPIPQPGCAPGFGSLHYFTRLQIPQSTISIELNFPFDAIWQFKVRS</sequence>